<protein>
    <submittedName>
        <fullName evidence="5">SAP domain-containing protein</fullName>
    </submittedName>
</protein>
<reference evidence="5 6" key="1">
    <citation type="journal article" date="2020" name="bioRxiv">
        <title>Metabolic contributions of an alphaproteobacterial endosymbiont in the apicomplexan Cardiosporidium cionae.</title>
        <authorList>
            <person name="Hunter E.S."/>
            <person name="Paight C.J."/>
            <person name="Lane C.E."/>
        </authorList>
    </citation>
    <scope>NUCLEOTIDE SEQUENCE [LARGE SCALE GENOMIC DNA]</scope>
    <source>
        <strain evidence="5">ESH_2018</strain>
    </source>
</reference>
<dbReference type="EMBL" id="JADAQX010000278">
    <property type="protein sequence ID" value="KAF8820881.1"/>
    <property type="molecule type" value="Genomic_DNA"/>
</dbReference>
<dbReference type="PROSITE" id="PS50800">
    <property type="entry name" value="SAP"/>
    <property type="match status" value="1"/>
</dbReference>
<evidence type="ECO:0000256" key="3">
    <source>
        <dbReference type="SAM" id="MobiDB-lite"/>
    </source>
</evidence>
<dbReference type="InterPro" id="IPR052240">
    <property type="entry name" value="SAP_domain_ribonucleoprotein"/>
</dbReference>
<dbReference type="Gene3D" id="1.10.720.30">
    <property type="entry name" value="SAP domain"/>
    <property type="match status" value="1"/>
</dbReference>
<dbReference type="InterPro" id="IPR003034">
    <property type="entry name" value="SAP_dom"/>
</dbReference>
<dbReference type="Pfam" id="PF02037">
    <property type="entry name" value="SAP"/>
    <property type="match status" value="1"/>
</dbReference>
<organism evidence="5 6">
    <name type="scientific">Cardiosporidium cionae</name>
    <dbReference type="NCBI Taxonomy" id="476202"/>
    <lineage>
        <taxon>Eukaryota</taxon>
        <taxon>Sar</taxon>
        <taxon>Alveolata</taxon>
        <taxon>Apicomplexa</taxon>
        <taxon>Aconoidasida</taxon>
        <taxon>Nephromycida</taxon>
        <taxon>Cardiosporidium</taxon>
    </lineage>
</organism>
<dbReference type="SMART" id="SM00513">
    <property type="entry name" value="SAP"/>
    <property type="match status" value="1"/>
</dbReference>
<name>A0ABQ7JA50_9APIC</name>
<dbReference type="SUPFAM" id="SSF68906">
    <property type="entry name" value="SAP domain"/>
    <property type="match status" value="1"/>
</dbReference>
<keyword evidence="6" id="KW-1185">Reference proteome</keyword>
<keyword evidence="1" id="KW-0597">Phosphoprotein</keyword>
<evidence type="ECO:0000313" key="5">
    <source>
        <dbReference type="EMBL" id="KAF8820881.1"/>
    </source>
</evidence>
<feature type="region of interest" description="Disordered" evidence="3">
    <location>
        <begin position="224"/>
        <end position="243"/>
    </location>
</feature>
<proteinExistence type="inferred from homology"/>
<gene>
    <name evidence="5" type="ORF">IE077_002712</name>
</gene>
<feature type="domain" description="SAP" evidence="4">
    <location>
        <begin position="69"/>
        <end position="103"/>
    </location>
</feature>
<dbReference type="InterPro" id="IPR036361">
    <property type="entry name" value="SAP_dom_sf"/>
</dbReference>
<feature type="region of interest" description="Disordered" evidence="3">
    <location>
        <begin position="147"/>
        <end position="167"/>
    </location>
</feature>
<dbReference type="Proteomes" id="UP000823046">
    <property type="component" value="Unassembled WGS sequence"/>
</dbReference>
<evidence type="ECO:0000259" key="4">
    <source>
        <dbReference type="PROSITE" id="PS50800"/>
    </source>
</evidence>
<accession>A0ABQ7JA50</accession>
<dbReference type="PANTHER" id="PTHR46551">
    <property type="entry name" value="SAP DOMAIN-CONTAINING RIBONUCLEOPROTEIN"/>
    <property type="match status" value="1"/>
</dbReference>
<comment type="similarity">
    <text evidence="2">Belongs to the SAP domain-containing ribonucleoprotein family.</text>
</comment>
<evidence type="ECO:0000256" key="2">
    <source>
        <dbReference type="ARBA" id="ARBA00046328"/>
    </source>
</evidence>
<comment type="caution">
    <text evidence="5">The sequence shown here is derived from an EMBL/GenBank/DDBJ whole genome shotgun (WGS) entry which is preliminary data.</text>
</comment>
<evidence type="ECO:0000256" key="1">
    <source>
        <dbReference type="ARBA" id="ARBA00022553"/>
    </source>
</evidence>
<dbReference type="PANTHER" id="PTHR46551:SF1">
    <property type="entry name" value="SAP DOMAIN-CONTAINING RIBONUCLEOPROTEIN"/>
    <property type="match status" value="1"/>
</dbReference>
<sequence length="310" mass="34941">MRLSSRTLLISNPLLKQRWRELYYRSIYLTVSENAIRLNIVSRDDISVKPFVRKYESANNSNCIMDVDFSTLKIPALKILLAKRGLSVAGRKNELIERLLLAQNQTSSGDPQKESISINDRNPGSMTNERQKVLLQSTVAATSALISEGTKGGNGPHASATTSNAVNSNIPKVESSLNITQLTDEQRLEFRKQKFGLVNEDEKKIARAKRFNLWTPEIEAEKRKQRSARFGTQSSSPAALTADVNPKSAKQIIADMKAPVDSVEVERRKARALRFGIVDEGTKVRLRMERFGIVDEEEKKRRRIERFGVV</sequence>
<feature type="region of interest" description="Disordered" evidence="3">
    <location>
        <begin position="106"/>
        <end position="126"/>
    </location>
</feature>
<evidence type="ECO:0000313" key="6">
    <source>
        <dbReference type="Proteomes" id="UP000823046"/>
    </source>
</evidence>